<protein>
    <submittedName>
        <fullName evidence="1">DUF5987 family protein</fullName>
    </submittedName>
</protein>
<keyword evidence="2" id="KW-1185">Reference proteome</keyword>
<dbReference type="RefSeq" id="WP_386429379.1">
    <property type="nucleotide sequence ID" value="NZ_JBHSBB010000010.1"/>
</dbReference>
<dbReference type="Pfam" id="PF19449">
    <property type="entry name" value="DUF5987"/>
    <property type="match status" value="1"/>
</dbReference>
<proteinExistence type="predicted"/>
<dbReference type="InterPro" id="IPR046029">
    <property type="entry name" value="DUF5987"/>
</dbReference>
<name>A0ABV8HNM1_9ACTN</name>
<accession>A0ABV8HNM1</accession>
<dbReference type="Proteomes" id="UP001595765">
    <property type="component" value="Unassembled WGS sequence"/>
</dbReference>
<gene>
    <name evidence="1" type="ORF">ACFO3J_13135</name>
</gene>
<organism evidence="1 2">
    <name type="scientific">Streptomyces polygonati</name>
    <dbReference type="NCBI Taxonomy" id="1617087"/>
    <lineage>
        <taxon>Bacteria</taxon>
        <taxon>Bacillati</taxon>
        <taxon>Actinomycetota</taxon>
        <taxon>Actinomycetes</taxon>
        <taxon>Kitasatosporales</taxon>
        <taxon>Streptomycetaceae</taxon>
        <taxon>Streptomyces</taxon>
    </lineage>
</organism>
<dbReference type="EMBL" id="JBHSBB010000010">
    <property type="protein sequence ID" value="MFC4032424.1"/>
    <property type="molecule type" value="Genomic_DNA"/>
</dbReference>
<comment type="caution">
    <text evidence="1">The sequence shown here is derived from an EMBL/GenBank/DDBJ whole genome shotgun (WGS) entry which is preliminary data.</text>
</comment>
<reference evidence="2" key="1">
    <citation type="journal article" date="2019" name="Int. J. Syst. Evol. Microbiol.">
        <title>The Global Catalogue of Microorganisms (GCM) 10K type strain sequencing project: providing services to taxonomists for standard genome sequencing and annotation.</title>
        <authorList>
            <consortium name="The Broad Institute Genomics Platform"/>
            <consortium name="The Broad Institute Genome Sequencing Center for Infectious Disease"/>
            <person name="Wu L."/>
            <person name="Ma J."/>
        </authorList>
    </citation>
    <scope>NUCLEOTIDE SEQUENCE [LARGE SCALE GENOMIC DNA]</scope>
    <source>
        <strain evidence="2">CGMCC 4.7237</strain>
    </source>
</reference>
<evidence type="ECO:0000313" key="1">
    <source>
        <dbReference type="EMBL" id="MFC4032424.1"/>
    </source>
</evidence>
<sequence>MESAEDPDGAEWTATLEAFADTIIPGEKRSPDDRAVAGVSEGGGAVAAGALALLEMPEGGMAPMLEDLASALDTYAEKYREEHGLGVDDTAPPFVTLEYQDRVALVEELTLPGHPEKVLWTGLALFCNMAFDTGAHLHTTEAIAAGHVGLLAIGYRPPNADGLWRFPEFSYRRPLAKLHPDTIASGSLA</sequence>
<evidence type="ECO:0000313" key="2">
    <source>
        <dbReference type="Proteomes" id="UP001595765"/>
    </source>
</evidence>